<sequence>MEKTKKESSATLEIISVKKKKRCAVPSALTFKSWLLTYEFHKTHQTAPIKGPNFSLHMARWRYKSVFHEIQDFHDAIDIVQLIPSTREFL</sequence>
<accession>A0AAV4NHZ6</accession>
<gene>
    <name evidence="1" type="ORF">CEXT_625231</name>
</gene>
<dbReference type="AlphaFoldDB" id="A0AAV4NHZ6"/>
<name>A0AAV4NHZ6_CAEEX</name>
<dbReference type="Proteomes" id="UP001054945">
    <property type="component" value="Unassembled WGS sequence"/>
</dbReference>
<evidence type="ECO:0000313" key="2">
    <source>
        <dbReference type="Proteomes" id="UP001054945"/>
    </source>
</evidence>
<dbReference type="EMBL" id="BPLR01020861">
    <property type="protein sequence ID" value="GIX83351.1"/>
    <property type="molecule type" value="Genomic_DNA"/>
</dbReference>
<protein>
    <submittedName>
        <fullName evidence="1">Uncharacterized protein</fullName>
    </submittedName>
</protein>
<organism evidence="1 2">
    <name type="scientific">Caerostris extrusa</name>
    <name type="common">Bark spider</name>
    <name type="synonym">Caerostris bankana</name>
    <dbReference type="NCBI Taxonomy" id="172846"/>
    <lineage>
        <taxon>Eukaryota</taxon>
        <taxon>Metazoa</taxon>
        <taxon>Ecdysozoa</taxon>
        <taxon>Arthropoda</taxon>
        <taxon>Chelicerata</taxon>
        <taxon>Arachnida</taxon>
        <taxon>Araneae</taxon>
        <taxon>Araneomorphae</taxon>
        <taxon>Entelegynae</taxon>
        <taxon>Araneoidea</taxon>
        <taxon>Araneidae</taxon>
        <taxon>Caerostris</taxon>
    </lineage>
</organism>
<comment type="caution">
    <text evidence="1">The sequence shown here is derived from an EMBL/GenBank/DDBJ whole genome shotgun (WGS) entry which is preliminary data.</text>
</comment>
<evidence type="ECO:0000313" key="1">
    <source>
        <dbReference type="EMBL" id="GIX83351.1"/>
    </source>
</evidence>
<keyword evidence="2" id="KW-1185">Reference proteome</keyword>
<proteinExistence type="predicted"/>
<reference evidence="1 2" key="1">
    <citation type="submission" date="2021-06" db="EMBL/GenBank/DDBJ databases">
        <title>Caerostris extrusa draft genome.</title>
        <authorList>
            <person name="Kono N."/>
            <person name="Arakawa K."/>
        </authorList>
    </citation>
    <scope>NUCLEOTIDE SEQUENCE [LARGE SCALE GENOMIC DNA]</scope>
</reference>